<keyword evidence="3" id="KW-1185">Reference proteome</keyword>
<evidence type="ECO:0000256" key="1">
    <source>
        <dbReference type="SAM" id="MobiDB-lite"/>
    </source>
</evidence>
<dbReference type="AlphaFoldDB" id="A0A7I7LLA8"/>
<dbReference type="EMBL" id="AP022572">
    <property type="protein sequence ID" value="BBX60635.1"/>
    <property type="molecule type" value="Genomic_DNA"/>
</dbReference>
<protein>
    <recommendedName>
        <fullName evidence="4">ESX-1 secretion-associated protein EspH</fullName>
    </recommendedName>
</protein>
<sequence length="225" mass="24116">MGMATAPGSTISASDAERRDTTSLYHDHDDLDALDFFVAEEVSEDGAESDALDGFAADDPTHPVPDIDAMDQFMPGEVEDEDTEPDTAPLQIEEPHGAAETAGAEEGVDSNGAPLFTVVNPPGTVSVSALMDGRIHRVTLSAKVTSMSEAELAEEVLVIAALARQNGLAAQHSYMLGSYSEWEPVAEMGTDEREVLRDFMENTMGLMSEEQATAKQAEVFSTLYR</sequence>
<proteinExistence type="predicted"/>
<evidence type="ECO:0000313" key="3">
    <source>
        <dbReference type="Proteomes" id="UP000467164"/>
    </source>
</evidence>
<organism evidence="2 3">
    <name type="scientific">Mycobacterium shottsii</name>
    <dbReference type="NCBI Taxonomy" id="133549"/>
    <lineage>
        <taxon>Bacteria</taxon>
        <taxon>Bacillati</taxon>
        <taxon>Actinomycetota</taxon>
        <taxon>Actinomycetes</taxon>
        <taxon>Mycobacteriales</taxon>
        <taxon>Mycobacteriaceae</taxon>
        <taxon>Mycobacterium</taxon>
        <taxon>Mycobacterium ulcerans group</taxon>
    </lineage>
</organism>
<dbReference type="Proteomes" id="UP000467164">
    <property type="component" value="Chromosome"/>
</dbReference>
<feature type="compositionally biased region" description="Acidic residues" evidence="1">
    <location>
        <begin position="41"/>
        <end position="51"/>
    </location>
</feature>
<feature type="region of interest" description="Disordered" evidence="1">
    <location>
        <begin position="1"/>
        <end position="29"/>
    </location>
</feature>
<evidence type="ECO:0008006" key="4">
    <source>
        <dbReference type="Google" id="ProtNLM"/>
    </source>
</evidence>
<evidence type="ECO:0000313" key="2">
    <source>
        <dbReference type="EMBL" id="BBX60635.1"/>
    </source>
</evidence>
<accession>A0A7I7LLA8</accession>
<name>A0A7I7LLA8_9MYCO</name>
<gene>
    <name evidence="2" type="ORF">MSHO_59800</name>
</gene>
<feature type="compositionally biased region" description="Basic and acidic residues" evidence="1">
    <location>
        <begin position="15"/>
        <end position="29"/>
    </location>
</feature>
<feature type="region of interest" description="Disordered" evidence="1">
    <location>
        <begin position="41"/>
        <end position="67"/>
    </location>
</feature>
<dbReference type="KEGG" id="msho:MSHO_59800"/>
<reference evidence="2 3" key="1">
    <citation type="journal article" date="2019" name="Emerg. Microbes Infect.">
        <title>Comprehensive subspecies identification of 175 nontuberculous mycobacteria species based on 7547 genomic profiles.</title>
        <authorList>
            <person name="Matsumoto Y."/>
            <person name="Kinjo T."/>
            <person name="Motooka D."/>
            <person name="Nabeya D."/>
            <person name="Jung N."/>
            <person name="Uechi K."/>
            <person name="Horii T."/>
            <person name="Iida T."/>
            <person name="Fujita J."/>
            <person name="Nakamura S."/>
        </authorList>
    </citation>
    <scope>NUCLEOTIDE SEQUENCE [LARGE SCALE GENOMIC DNA]</scope>
    <source>
        <strain evidence="2 3">JCM 12657</strain>
    </source>
</reference>